<dbReference type="InterPro" id="IPR036938">
    <property type="entry name" value="PAP2/HPO_sf"/>
</dbReference>
<keyword evidence="10" id="KW-1185">Reference proteome</keyword>
<evidence type="ECO:0000256" key="6">
    <source>
        <dbReference type="ARBA" id="ARBA00023136"/>
    </source>
</evidence>
<organism evidence="9 10">
    <name type="scientific">Lachnospira hominis</name>
    <name type="common">ex Liu et al. 2021</name>
    <dbReference type="NCBI Taxonomy" id="2763051"/>
    <lineage>
        <taxon>Bacteria</taxon>
        <taxon>Bacillati</taxon>
        <taxon>Bacillota</taxon>
        <taxon>Clostridia</taxon>
        <taxon>Lachnospirales</taxon>
        <taxon>Lachnospiraceae</taxon>
        <taxon>Lachnospira</taxon>
    </lineage>
</organism>
<evidence type="ECO:0000256" key="5">
    <source>
        <dbReference type="ARBA" id="ARBA00022989"/>
    </source>
</evidence>
<dbReference type="EMBL" id="JACOPD010000003">
    <property type="protein sequence ID" value="MBC5680417.1"/>
    <property type="molecule type" value="Genomic_DNA"/>
</dbReference>
<keyword evidence="2" id="KW-1003">Cell membrane</keyword>
<reference evidence="9 10" key="1">
    <citation type="submission" date="2020-08" db="EMBL/GenBank/DDBJ databases">
        <title>Genome public.</title>
        <authorList>
            <person name="Liu C."/>
            <person name="Sun Q."/>
        </authorList>
    </citation>
    <scope>NUCLEOTIDE SEQUENCE [LARGE SCALE GENOMIC DNA]</scope>
    <source>
        <strain evidence="9 10">NSJ-43</strain>
    </source>
</reference>
<dbReference type="Pfam" id="PF01569">
    <property type="entry name" value="PAP2"/>
    <property type="match status" value="1"/>
</dbReference>
<dbReference type="SMART" id="SM00014">
    <property type="entry name" value="acidPPc"/>
    <property type="match status" value="1"/>
</dbReference>
<dbReference type="PANTHER" id="PTHR14969:SF62">
    <property type="entry name" value="DECAPRENYLPHOSPHORYL-5-PHOSPHORIBOSE PHOSPHATASE RV3807C-RELATED"/>
    <property type="match status" value="1"/>
</dbReference>
<name>A0ABR7FYZ2_9FIRM</name>
<keyword evidence="5 7" id="KW-1133">Transmembrane helix</keyword>
<accession>A0ABR7FYZ2</accession>
<keyword evidence="6 7" id="KW-0472">Membrane</keyword>
<sequence>MELQILHWFESLHNPFLNPIMYGITMLGEKGIFLILVALAALTVLPKKYRKVGLTMAFALIISLIMCNGVMKNAFARVRPFNVDTSFESLYNIFATIDDWSFPSGHTSAAFAAALAIFMWYKKEGGFAIVIAALIAISRLYLTVHYPTDVLVSLILGSIYGIISYYIVKFIMKKSEKMRKVFDEGAPYKTLFQK</sequence>
<dbReference type="Proteomes" id="UP000628463">
    <property type="component" value="Unassembled WGS sequence"/>
</dbReference>
<dbReference type="SUPFAM" id="SSF48317">
    <property type="entry name" value="Acid phosphatase/Vanadium-dependent haloperoxidase"/>
    <property type="match status" value="1"/>
</dbReference>
<evidence type="ECO:0000256" key="4">
    <source>
        <dbReference type="ARBA" id="ARBA00022801"/>
    </source>
</evidence>
<feature type="domain" description="Phosphatidic acid phosphatase type 2/haloperoxidase" evidence="8">
    <location>
        <begin position="52"/>
        <end position="165"/>
    </location>
</feature>
<feature type="transmembrane region" description="Helical" evidence="7">
    <location>
        <begin position="150"/>
        <end position="168"/>
    </location>
</feature>
<dbReference type="InterPro" id="IPR000326">
    <property type="entry name" value="PAP2/HPO"/>
</dbReference>
<gene>
    <name evidence="9" type="ORF">H8S01_05520</name>
</gene>
<feature type="transmembrane region" description="Helical" evidence="7">
    <location>
        <begin position="100"/>
        <end position="120"/>
    </location>
</feature>
<evidence type="ECO:0000256" key="7">
    <source>
        <dbReference type="SAM" id="Phobius"/>
    </source>
</evidence>
<evidence type="ECO:0000313" key="10">
    <source>
        <dbReference type="Proteomes" id="UP000628463"/>
    </source>
</evidence>
<evidence type="ECO:0000256" key="2">
    <source>
        <dbReference type="ARBA" id="ARBA00022475"/>
    </source>
</evidence>
<evidence type="ECO:0000259" key="8">
    <source>
        <dbReference type="SMART" id="SM00014"/>
    </source>
</evidence>
<protein>
    <submittedName>
        <fullName evidence="9">Phosphatase PAP2 family protein</fullName>
    </submittedName>
</protein>
<evidence type="ECO:0000313" key="9">
    <source>
        <dbReference type="EMBL" id="MBC5680417.1"/>
    </source>
</evidence>
<feature type="transmembrane region" description="Helical" evidence="7">
    <location>
        <begin position="20"/>
        <end position="45"/>
    </location>
</feature>
<proteinExistence type="predicted"/>
<comment type="caution">
    <text evidence="9">The sequence shown here is derived from an EMBL/GenBank/DDBJ whole genome shotgun (WGS) entry which is preliminary data.</text>
</comment>
<feature type="transmembrane region" description="Helical" evidence="7">
    <location>
        <begin position="127"/>
        <end position="144"/>
    </location>
</feature>
<feature type="transmembrane region" description="Helical" evidence="7">
    <location>
        <begin position="52"/>
        <end position="71"/>
    </location>
</feature>
<evidence type="ECO:0000256" key="1">
    <source>
        <dbReference type="ARBA" id="ARBA00004651"/>
    </source>
</evidence>
<comment type="subcellular location">
    <subcellularLocation>
        <location evidence="1">Cell membrane</location>
        <topology evidence="1">Multi-pass membrane protein</topology>
    </subcellularLocation>
</comment>
<keyword evidence="4" id="KW-0378">Hydrolase</keyword>
<dbReference type="RefSeq" id="WP_021866529.1">
    <property type="nucleotide sequence ID" value="NZ_JACOPD010000003.1"/>
</dbReference>
<keyword evidence="3 7" id="KW-0812">Transmembrane</keyword>
<dbReference type="Gene3D" id="1.20.144.10">
    <property type="entry name" value="Phosphatidic acid phosphatase type 2/haloperoxidase"/>
    <property type="match status" value="2"/>
</dbReference>
<dbReference type="PANTHER" id="PTHR14969">
    <property type="entry name" value="SPHINGOSINE-1-PHOSPHATE PHOSPHOHYDROLASE"/>
    <property type="match status" value="1"/>
</dbReference>
<evidence type="ECO:0000256" key="3">
    <source>
        <dbReference type="ARBA" id="ARBA00022692"/>
    </source>
</evidence>